<dbReference type="Pfam" id="PF06980">
    <property type="entry name" value="DUF1302"/>
    <property type="match status" value="1"/>
</dbReference>
<dbReference type="OrthoDB" id="7052179at2"/>
<accession>A0A5E7RMW2</accession>
<dbReference type="EMBL" id="CABVJE010000001">
    <property type="protein sequence ID" value="VVP75000.1"/>
    <property type="molecule type" value="Genomic_DNA"/>
</dbReference>
<dbReference type="AlphaFoldDB" id="A0A5E7RMW2"/>
<evidence type="ECO:0000313" key="2">
    <source>
        <dbReference type="Proteomes" id="UP000327191"/>
    </source>
</evidence>
<reference evidence="1 2" key="1">
    <citation type="submission" date="2019-09" db="EMBL/GenBank/DDBJ databases">
        <authorList>
            <person name="Chandra G."/>
            <person name="Truman W A."/>
        </authorList>
    </citation>
    <scope>NUCLEOTIDE SEQUENCE [LARGE SCALE GENOMIC DNA]</scope>
    <source>
        <strain evidence="1">PS938</strain>
    </source>
</reference>
<organism evidence="1 2">
    <name type="scientific">Pseudomonas fluorescens</name>
    <dbReference type="NCBI Taxonomy" id="294"/>
    <lineage>
        <taxon>Bacteria</taxon>
        <taxon>Pseudomonadati</taxon>
        <taxon>Pseudomonadota</taxon>
        <taxon>Gammaproteobacteria</taxon>
        <taxon>Pseudomonadales</taxon>
        <taxon>Pseudomonadaceae</taxon>
        <taxon>Pseudomonas</taxon>
    </lineage>
</organism>
<name>A0A5E7RMW2_PSEFL</name>
<dbReference type="Proteomes" id="UP000327191">
    <property type="component" value="Unassembled WGS sequence"/>
</dbReference>
<evidence type="ECO:0008006" key="3">
    <source>
        <dbReference type="Google" id="ProtNLM"/>
    </source>
</evidence>
<protein>
    <recommendedName>
        <fullName evidence="3">DUF1302 domain-containing protein</fullName>
    </recommendedName>
</protein>
<dbReference type="RefSeq" id="WP_150671735.1">
    <property type="nucleotide sequence ID" value="NZ_CABVJE010000001.1"/>
</dbReference>
<dbReference type="InterPro" id="IPR010727">
    <property type="entry name" value="DUF1302"/>
</dbReference>
<proteinExistence type="predicted"/>
<evidence type="ECO:0000313" key="1">
    <source>
        <dbReference type="EMBL" id="VVP75000.1"/>
    </source>
</evidence>
<sequence>MARTHTAAYCGGRPPFALGMVGLMIGVLSTNVQAFEFDSGNPDLRLRWDNTIKYSNAWRLKDQSNQLTQGQVALNQDDGDRNFNKGLISNRLDLLSEFDITYQNFGARVSGAAWYDDVYNKSNDNNSVGRVNSISVSNDHFTDDTRDLHGREAELLDAFIFGKGEVGEMPVSGRIGQYAMQWGESLFYGMNGIAGGMAPIDVVKALSVPNTQFKELIRPVKQVSGQLQLTPDVALGAYYQFEWEANRLPASGSYFSSFDAFGEGNERLFVGAPLFPGAQPLAFFRGGNKDAKNSGQGGLQVRIRSETVDWGLYAIRFHDKSPQLNVRPDFANLNPTTGRAGEYYWLYPEGIEALGGSFSTTVDSFNIAGEVSTRWHQPLASTRQRPLLTGEGLNNDSDPLYATGHTLHANLSWLAIMGPSFVAQEANFIGEFAWNRTLSVTRNTDAVDPNATRDAWSMRTVYEPMYRQAFSGLDISVPVGVSYTHGNSSALGPGFGTNNGGDINIGIKGNYLNQWNLGLTYTHFYGPENTFLDANSNYTYDQSLKDRDFVAFSVSRTF</sequence>
<gene>
    <name evidence="1" type="ORF">PS938_00133</name>
</gene>